<keyword evidence="3" id="KW-1185">Reference proteome</keyword>
<evidence type="ECO:0000256" key="1">
    <source>
        <dbReference type="SAM" id="MobiDB-lite"/>
    </source>
</evidence>
<gene>
    <name evidence="2" type="ORF">GCM10022224_101120</name>
</gene>
<comment type="caution">
    <text evidence="2">The sequence shown here is derived from an EMBL/GenBank/DDBJ whole genome shotgun (WGS) entry which is preliminary data.</text>
</comment>
<evidence type="ECO:0000313" key="2">
    <source>
        <dbReference type="EMBL" id="GAA3719061.1"/>
    </source>
</evidence>
<reference evidence="3" key="1">
    <citation type="journal article" date="2019" name="Int. J. Syst. Evol. Microbiol.">
        <title>The Global Catalogue of Microorganisms (GCM) 10K type strain sequencing project: providing services to taxonomists for standard genome sequencing and annotation.</title>
        <authorList>
            <consortium name="The Broad Institute Genomics Platform"/>
            <consortium name="The Broad Institute Genome Sequencing Center for Infectious Disease"/>
            <person name="Wu L."/>
            <person name="Ma J."/>
        </authorList>
    </citation>
    <scope>NUCLEOTIDE SEQUENCE [LARGE SCALE GENOMIC DNA]</scope>
    <source>
        <strain evidence="3">JCM 16904</strain>
    </source>
</reference>
<protein>
    <submittedName>
        <fullName evidence="2">HEAT repeat domain-containing protein</fullName>
    </submittedName>
</protein>
<accession>A0ABP7EJJ1</accession>
<dbReference type="EMBL" id="BAAAZP010000238">
    <property type="protein sequence ID" value="GAA3719061.1"/>
    <property type="molecule type" value="Genomic_DNA"/>
</dbReference>
<dbReference type="Proteomes" id="UP001500902">
    <property type="component" value="Unassembled WGS sequence"/>
</dbReference>
<dbReference type="InterPro" id="IPR016024">
    <property type="entry name" value="ARM-type_fold"/>
</dbReference>
<feature type="region of interest" description="Disordered" evidence="1">
    <location>
        <begin position="1"/>
        <end position="21"/>
    </location>
</feature>
<evidence type="ECO:0000313" key="3">
    <source>
        <dbReference type="Proteomes" id="UP001500902"/>
    </source>
</evidence>
<proteinExistence type="predicted"/>
<dbReference type="SUPFAM" id="SSF48371">
    <property type="entry name" value="ARM repeat"/>
    <property type="match status" value="1"/>
</dbReference>
<sequence length="513" mass="55484">MRVAHPSYRSTPPAAGQDRPAGHLLVESIHRLAEETGRGRRHAADNLAAALTLAVTDAVLADQATDVLAAANPAIWLDLDIALRRRDDRNRTVDRSPLPLALVLTACARRGRKREWAVRHPVMRDDLRPLPVLLVRSTDWAEAVRAPALKVLREVLTDGNVPATALASAASVAVRLADRVRGGPALDLVCDALVRAGDDTLDGVRACADPRGRRYAFDVVLRAGRMDHGRLVAAARHEPDSVIRTRCATELAEQAVAQDRPELAEEILDGTSAAGRVQALTALVRLGHTRHASRFLDDVTGMVRLTAQWGLRRAGGDPAELYRRRVENGGATRGLLAGLGDCGARADGALVEPYLRDPRPRVRAEAVRTLRRLGARADVAALLGDPAPVVVRNVVTTLLADGPGVPVERLWALCAAGRPRHVRVAAYRLLARRDAWSRIHAGLRLVSDPDETLRGLAHADLTLWCRADVATAYRRPCPAALREKLVDLTRTAAEALGAESTRLLLWSLRDGTG</sequence>
<name>A0ABP7EJJ1_9ACTN</name>
<organism evidence="2 3">
    <name type="scientific">Nonomuraea antimicrobica</name>
    <dbReference type="NCBI Taxonomy" id="561173"/>
    <lineage>
        <taxon>Bacteria</taxon>
        <taxon>Bacillati</taxon>
        <taxon>Actinomycetota</taxon>
        <taxon>Actinomycetes</taxon>
        <taxon>Streptosporangiales</taxon>
        <taxon>Streptosporangiaceae</taxon>
        <taxon>Nonomuraea</taxon>
    </lineage>
</organism>